<sequence length="25" mass="2556">MVVGGPTITLSNGVKMPLVGLGTWQ</sequence>
<evidence type="ECO:0008006" key="3">
    <source>
        <dbReference type="Google" id="ProtNLM"/>
    </source>
</evidence>
<organism evidence="1 2">
    <name type="scientific">Teladorsagia circumcincta</name>
    <name type="common">Brown stomach worm</name>
    <name type="synonym">Ostertagia circumcincta</name>
    <dbReference type="NCBI Taxonomy" id="45464"/>
    <lineage>
        <taxon>Eukaryota</taxon>
        <taxon>Metazoa</taxon>
        <taxon>Ecdysozoa</taxon>
        <taxon>Nematoda</taxon>
        <taxon>Chromadorea</taxon>
        <taxon>Rhabditida</taxon>
        <taxon>Rhabditina</taxon>
        <taxon>Rhabditomorpha</taxon>
        <taxon>Strongyloidea</taxon>
        <taxon>Trichostrongylidae</taxon>
        <taxon>Teladorsagia</taxon>
    </lineage>
</organism>
<evidence type="ECO:0000313" key="1">
    <source>
        <dbReference type="EMBL" id="PIO62002.1"/>
    </source>
</evidence>
<name>A0A2G9TX27_TELCI</name>
<dbReference type="AlphaFoldDB" id="A0A2G9TX27"/>
<feature type="non-terminal residue" evidence="1">
    <location>
        <position position="25"/>
    </location>
</feature>
<proteinExistence type="predicted"/>
<accession>A0A2G9TX27</accession>
<gene>
    <name evidence="1" type="ORF">TELCIR_16459</name>
</gene>
<dbReference type="EMBL" id="KZ352716">
    <property type="protein sequence ID" value="PIO62002.1"/>
    <property type="molecule type" value="Genomic_DNA"/>
</dbReference>
<evidence type="ECO:0000313" key="2">
    <source>
        <dbReference type="Proteomes" id="UP000230423"/>
    </source>
</evidence>
<keyword evidence="2" id="KW-1185">Reference proteome</keyword>
<protein>
    <recommendedName>
        <fullName evidence="3">NADP-dependent oxidoreductase domain-containing protein</fullName>
    </recommendedName>
</protein>
<reference evidence="1 2" key="1">
    <citation type="submission" date="2015-09" db="EMBL/GenBank/DDBJ databases">
        <title>Draft genome of the parasitic nematode Teladorsagia circumcincta isolate WARC Sus (inbred).</title>
        <authorList>
            <person name="Mitreva M."/>
        </authorList>
    </citation>
    <scope>NUCLEOTIDE SEQUENCE [LARGE SCALE GENOMIC DNA]</scope>
    <source>
        <strain evidence="1 2">S</strain>
    </source>
</reference>
<dbReference type="Proteomes" id="UP000230423">
    <property type="component" value="Unassembled WGS sequence"/>
</dbReference>